<dbReference type="InterPro" id="IPR016035">
    <property type="entry name" value="Acyl_Trfase/lysoPLipase"/>
</dbReference>
<dbReference type="Gene3D" id="3.30.70.250">
    <property type="entry name" value="Malonyl-CoA ACP transacylase, ACP-binding"/>
    <property type="match status" value="1"/>
</dbReference>
<reference evidence="5 6" key="1">
    <citation type="journal article" date="2020" name="Sci. Rep.">
        <title>Morphology, ultrastructure, genomics, and phylogeny of Euplotes vanleeuwenhoeki sp. nov. and its ultra-reduced endosymbiont Candidatus Pinguicoccus supinus sp. nov.</title>
        <authorList>
            <person name="Serra V."/>
            <person name="Gammuto L."/>
            <person name="Nitla V."/>
            <person name="Castelli M."/>
            <person name="Lanzoni O."/>
            <person name="Sassera D."/>
            <person name="Bandi C."/>
            <person name="Sandeep B.V."/>
            <person name="Verni F."/>
            <person name="Modeo L."/>
            <person name="Petroni G."/>
        </authorList>
    </citation>
    <scope>NUCLEOTIDE SEQUENCE [LARGE SCALE GENOMIC DNA]</scope>
    <source>
        <strain evidence="5 6">KKR18_Esm</strain>
    </source>
</reference>
<accession>A0A7T0BRN2</accession>
<dbReference type="SUPFAM" id="SSF52151">
    <property type="entry name" value="FabD/lysophospholipase-like"/>
    <property type="match status" value="1"/>
</dbReference>
<comment type="catalytic activity">
    <reaction evidence="4">
        <text>holo-[ACP] + malonyl-CoA = malonyl-[ACP] + CoA</text>
        <dbReference type="Rhea" id="RHEA:41792"/>
        <dbReference type="Rhea" id="RHEA-COMP:9623"/>
        <dbReference type="Rhea" id="RHEA-COMP:9685"/>
        <dbReference type="ChEBI" id="CHEBI:57287"/>
        <dbReference type="ChEBI" id="CHEBI:57384"/>
        <dbReference type="ChEBI" id="CHEBI:64479"/>
        <dbReference type="ChEBI" id="CHEBI:78449"/>
        <dbReference type="EC" id="2.3.1.39"/>
    </reaction>
</comment>
<dbReference type="Gene3D" id="3.40.366.10">
    <property type="entry name" value="Malonyl-Coenzyme A Acyl Carrier Protein, domain 2"/>
    <property type="match status" value="1"/>
</dbReference>
<evidence type="ECO:0000256" key="2">
    <source>
        <dbReference type="ARBA" id="ARBA00022679"/>
    </source>
</evidence>
<evidence type="ECO:0000313" key="5">
    <source>
        <dbReference type="EMBL" id="QPJ58549.1"/>
    </source>
</evidence>
<keyword evidence="3" id="KW-0012">Acyltransferase</keyword>
<dbReference type="AlphaFoldDB" id="A0A7T0BRN2"/>
<dbReference type="PANTHER" id="PTHR42681:SF1">
    <property type="entry name" value="MALONYL-COA-ACYL CARRIER PROTEIN TRANSACYLASE, MITOCHONDRIAL"/>
    <property type="match status" value="1"/>
</dbReference>
<evidence type="ECO:0000256" key="3">
    <source>
        <dbReference type="ARBA" id="ARBA00023315"/>
    </source>
</evidence>
<protein>
    <recommendedName>
        <fullName evidence="1">[acyl-carrier-protein] S-malonyltransferase</fullName>
        <ecNumber evidence="1">2.3.1.39</ecNumber>
    </recommendedName>
</protein>
<gene>
    <name evidence="5" type="ORF">E5P55_01135</name>
</gene>
<dbReference type="EMBL" id="CP039370">
    <property type="protein sequence ID" value="QPJ58549.1"/>
    <property type="molecule type" value="Genomic_DNA"/>
</dbReference>
<proteinExistence type="predicted"/>
<evidence type="ECO:0000256" key="1">
    <source>
        <dbReference type="ARBA" id="ARBA00013258"/>
    </source>
</evidence>
<evidence type="ECO:0000256" key="4">
    <source>
        <dbReference type="ARBA" id="ARBA00048462"/>
    </source>
</evidence>
<dbReference type="InterPro" id="IPR050858">
    <property type="entry name" value="Mal-CoA-ACP_Trans/PKS_FabD"/>
</dbReference>
<name>A0A7T0BRN2_9BACT</name>
<organism evidence="5 6">
    <name type="scientific">Candidatus Pinguicoccus supinus</name>
    <dbReference type="NCBI Taxonomy" id="2529394"/>
    <lineage>
        <taxon>Bacteria</taxon>
        <taxon>Pseudomonadati</taxon>
        <taxon>Verrucomicrobiota</taxon>
        <taxon>Candidatus Pinguicoccus</taxon>
    </lineage>
</organism>
<keyword evidence="6" id="KW-1185">Reference proteome</keyword>
<keyword evidence="2" id="KW-0808">Transferase</keyword>
<dbReference type="GO" id="GO:0006633">
    <property type="term" value="P:fatty acid biosynthetic process"/>
    <property type="evidence" value="ECO:0007669"/>
    <property type="project" value="TreeGrafter"/>
</dbReference>
<dbReference type="EC" id="2.3.1.39" evidence="1"/>
<dbReference type="GO" id="GO:0004314">
    <property type="term" value="F:[acyl-carrier-protein] S-malonyltransferase activity"/>
    <property type="evidence" value="ECO:0007669"/>
    <property type="project" value="UniProtKB-EC"/>
</dbReference>
<evidence type="ECO:0000313" key="6">
    <source>
        <dbReference type="Proteomes" id="UP000594451"/>
    </source>
</evidence>
<sequence length="241" mass="27803">MILYVHEYIIFKLSNFSVNSKVIFGGLSLGEITALSSTRIFYFISTIYIVKVRSFTMNYLCNSYAGSMSAISNYRSICEVYILVTKFKSNISNINSNKQIVISGDSLNINHLKGLLIRNNINVYDIKVHGSFHSESMINAGLIMYYFMKRFKLKSPTSKILSNLTGFFYKNKNFCFYISKQIFKPVNFLMNTLCVIHQKPLFIFELGCGKIISNLLRRNFSSPTFKVFQISTMHDYLNKNL</sequence>
<dbReference type="KEGG" id="psup:E5P55_01135"/>
<dbReference type="InterPro" id="IPR001227">
    <property type="entry name" value="Ac_transferase_dom_sf"/>
</dbReference>
<dbReference type="PANTHER" id="PTHR42681">
    <property type="entry name" value="MALONYL-COA-ACYL CARRIER PROTEIN TRANSACYLASE, MITOCHONDRIAL"/>
    <property type="match status" value="1"/>
</dbReference>
<dbReference type="Proteomes" id="UP000594451">
    <property type="component" value="Chromosome"/>
</dbReference>